<sequence length="440" mass="49177">MEGLGALAGSQSEFPLKFQDWPGIKVPAVTIESTSHGLHFHRHNLEQHELRTFFQDDAARTYPLKLICVGINTRGINALHIGSREFADVLRGMSLDPWVEHFIRTQTHGFHHSGFPSTDGSASYAFKVRQLMAVWTCRWGPTGDSTAKCLILDTGMAPDSLLGDRIGLEKYLRAFVSDSQSALYVPFVLATSSLRWMEGRLDRILNVVRDVEERTGHGTWGAGWFREGRDSIPNLTAKLGTNLNVVAVLPVHLRTVNCTFSHMERLAGRGRESKSEHLQVREASMIRAIRILREECLAVTERCPVVETRVRSQSSVLFAFLTHEDSKINIEIANASKALTEATRQDGSSMKTIAVLTMAFLPATFLAALFSIPSLGWDQPDKFVLYWACVIPITVLTFALWALLTKRGAILGFTRALRMHTIPPESKASRVLYAEEFRTL</sequence>
<evidence type="ECO:0000256" key="1">
    <source>
        <dbReference type="SAM" id="Phobius"/>
    </source>
</evidence>
<proteinExistence type="predicted"/>
<accession>A0AAV9G6Y6</accession>
<comment type="caution">
    <text evidence="2">The sequence shown here is derived from an EMBL/GenBank/DDBJ whole genome shotgun (WGS) entry which is preliminary data.</text>
</comment>
<organism evidence="2 3">
    <name type="scientific">Podospora aff. communis PSN243</name>
    <dbReference type="NCBI Taxonomy" id="3040156"/>
    <lineage>
        <taxon>Eukaryota</taxon>
        <taxon>Fungi</taxon>
        <taxon>Dikarya</taxon>
        <taxon>Ascomycota</taxon>
        <taxon>Pezizomycotina</taxon>
        <taxon>Sordariomycetes</taxon>
        <taxon>Sordariomycetidae</taxon>
        <taxon>Sordariales</taxon>
        <taxon>Podosporaceae</taxon>
        <taxon>Podospora</taxon>
    </lineage>
</organism>
<dbReference type="Proteomes" id="UP001321760">
    <property type="component" value="Unassembled WGS sequence"/>
</dbReference>
<keyword evidence="1" id="KW-0472">Membrane</keyword>
<dbReference type="AlphaFoldDB" id="A0AAV9G6Y6"/>
<dbReference type="Gene3D" id="1.20.58.340">
    <property type="entry name" value="Magnesium transport protein CorA, transmembrane region"/>
    <property type="match status" value="1"/>
</dbReference>
<dbReference type="EMBL" id="MU865985">
    <property type="protein sequence ID" value="KAK4443889.1"/>
    <property type="molecule type" value="Genomic_DNA"/>
</dbReference>
<gene>
    <name evidence="2" type="ORF">QBC34DRAFT_361252</name>
</gene>
<keyword evidence="1" id="KW-0812">Transmembrane</keyword>
<feature type="transmembrane region" description="Helical" evidence="1">
    <location>
        <begin position="353"/>
        <end position="372"/>
    </location>
</feature>
<keyword evidence="1" id="KW-1133">Transmembrane helix</keyword>
<reference evidence="2" key="2">
    <citation type="submission" date="2023-05" db="EMBL/GenBank/DDBJ databases">
        <authorList>
            <consortium name="Lawrence Berkeley National Laboratory"/>
            <person name="Steindorff A."/>
            <person name="Hensen N."/>
            <person name="Bonometti L."/>
            <person name="Westerberg I."/>
            <person name="Brannstrom I.O."/>
            <person name="Guillou S."/>
            <person name="Cros-Aarteil S."/>
            <person name="Calhoun S."/>
            <person name="Haridas S."/>
            <person name="Kuo A."/>
            <person name="Mondo S."/>
            <person name="Pangilinan J."/>
            <person name="Riley R."/>
            <person name="Labutti K."/>
            <person name="Andreopoulos B."/>
            <person name="Lipzen A."/>
            <person name="Chen C."/>
            <person name="Yanf M."/>
            <person name="Daum C."/>
            <person name="Ng V."/>
            <person name="Clum A."/>
            <person name="Ohm R."/>
            <person name="Martin F."/>
            <person name="Silar P."/>
            <person name="Natvig D."/>
            <person name="Lalanne C."/>
            <person name="Gautier V."/>
            <person name="Ament-Velasquez S.L."/>
            <person name="Kruys A."/>
            <person name="Hutchinson M.I."/>
            <person name="Powell A.J."/>
            <person name="Barry K."/>
            <person name="Miller A.N."/>
            <person name="Grigoriev I.V."/>
            <person name="Debuchy R."/>
            <person name="Gladieux P."/>
            <person name="Thoren M.H."/>
            <person name="Johannesson H."/>
        </authorList>
    </citation>
    <scope>NUCLEOTIDE SEQUENCE</scope>
    <source>
        <strain evidence="2">PSN243</strain>
    </source>
</reference>
<keyword evidence="3" id="KW-1185">Reference proteome</keyword>
<name>A0AAV9G6Y6_9PEZI</name>
<protein>
    <submittedName>
        <fullName evidence="2">Uncharacterized protein</fullName>
    </submittedName>
</protein>
<feature type="transmembrane region" description="Helical" evidence="1">
    <location>
        <begin position="384"/>
        <end position="404"/>
    </location>
</feature>
<evidence type="ECO:0000313" key="3">
    <source>
        <dbReference type="Proteomes" id="UP001321760"/>
    </source>
</evidence>
<evidence type="ECO:0000313" key="2">
    <source>
        <dbReference type="EMBL" id="KAK4443889.1"/>
    </source>
</evidence>
<reference evidence="2" key="1">
    <citation type="journal article" date="2023" name="Mol. Phylogenet. Evol.">
        <title>Genome-scale phylogeny and comparative genomics of the fungal order Sordariales.</title>
        <authorList>
            <person name="Hensen N."/>
            <person name="Bonometti L."/>
            <person name="Westerberg I."/>
            <person name="Brannstrom I.O."/>
            <person name="Guillou S."/>
            <person name="Cros-Aarteil S."/>
            <person name="Calhoun S."/>
            <person name="Haridas S."/>
            <person name="Kuo A."/>
            <person name="Mondo S."/>
            <person name="Pangilinan J."/>
            <person name="Riley R."/>
            <person name="LaButti K."/>
            <person name="Andreopoulos B."/>
            <person name="Lipzen A."/>
            <person name="Chen C."/>
            <person name="Yan M."/>
            <person name="Daum C."/>
            <person name="Ng V."/>
            <person name="Clum A."/>
            <person name="Steindorff A."/>
            <person name="Ohm R.A."/>
            <person name="Martin F."/>
            <person name="Silar P."/>
            <person name="Natvig D.O."/>
            <person name="Lalanne C."/>
            <person name="Gautier V."/>
            <person name="Ament-Velasquez S.L."/>
            <person name="Kruys A."/>
            <person name="Hutchinson M.I."/>
            <person name="Powell A.J."/>
            <person name="Barry K."/>
            <person name="Miller A.N."/>
            <person name="Grigoriev I.V."/>
            <person name="Debuchy R."/>
            <person name="Gladieux P."/>
            <person name="Hiltunen Thoren M."/>
            <person name="Johannesson H."/>
        </authorList>
    </citation>
    <scope>NUCLEOTIDE SEQUENCE</scope>
    <source>
        <strain evidence="2">PSN243</strain>
    </source>
</reference>